<evidence type="ECO:0000256" key="9">
    <source>
        <dbReference type="PROSITE-ProRule" id="PRU10141"/>
    </source>
</evidence>
<keyword evidence="6 9" id="KW-0067">ATP-binding</keyword>
<dbReference type="AlphaFoldDB" id="A0AAJ0G6H8"/>
<feature type="compositionally biased region" description="Basic and acidic residues" evidence="11">
    <location>
        <begin position="21"/>
        <end position="47"/>
    </location>
</feature>
<evidence type="ECO:0000256" key="5">
    <source>
        <dbReference type="ARBA" id="ARBA00022777"/>
    </source>
</evidence>
<organism evidence="14 15">
    <name type="scientific">Extremus antarcticus</name>
    <dbReference type="NCBI Taxonomy" id="702011"/>
    <lineage>
        <taxon>Eukaryota</taxon>
        <taxon>Fungi</taxon>
        <taxon>Dikarya</taxon>
        <taxon>Ascomycota</taxon>
        <taxon>Pezizomycotina</taxon>
        <taxon>Dothideomycetes</taxon>
        <taxon>Dothideomycetidae</taxon>
        <taxon>Mycosphaerellales</taxon>
        <taxon>Extremaceae</taxon>
        <taxon>Extremus</taxon>
    </lineage>
</organism>
<evidence type="ECO:0000256" key="10">
    <source>
        <dbReference type="RuleBase" id="RU000304"/>
    </source>
</evidence>
<dbReference type="CDD" id="cd05580">
    <property type="entry name" value="STKc_PKA_like"/>
    <property type="match status" value="1"/>
</dbReference>
<dbReference type="PROSITE" id="PS51285">
    <property type="entry name" value="AGC_KINASE_CTER"/>
    <property type="match status" value="1"/>
</dbReference>
<feature type="region of interest" description="Disordered" evidence="11">
    <location>
        <begin position="1"/>
        <end position="63"/>
    </location>
</feature>
<dbReference type="GO" id="GO:0005524">
    <property type="term" value="F:ATP binding"/>
    <property type="evidence" value="ECO:0007669"/>
    <property type="project" value="UniProtKB-UniRule"/>
</dbReference>
<evidence type="ECO:0000256" key="1">
    <source>
        <dbReference type="ARBA" id="ARBA00012444"/>
    </source>
</evidence>
<protein>
    <recommendedName>
        <fullName evidence="1">cAMP-dependent protein kinase</fullName>
        <ecNumber evidence="1">2.7.11.11</ecNumber>
    </recommendedName>
</protein>
<evidence type="ECO:0000256" key="7">
    <source>
        <dbReference type="ARBA" id="ARBA00047292"/>
    </source>
</evidence>
<dbReference type="Proteomes" id="UP001271007">
    <property type="component" value="Unassembled WGS sequence"/>
</dbReference>
<evidence type="ECO:0000256" key="3">
    <source>
        <dbReference type="ARBA" id="ARBA00022679"/>
    </source>
</evidence>
<feature type="binding site" evidence="9">
    <location>
        <position position="106"/>
    </location>
    <ligand>
        <name>ATP</name>
        <dbReference type="ChEBI" id="CHEBI:30616"/>
    </ligand>
</feature>
<evidence type="ECO:0000256" key="8">
    <source>
        <dbReference type="ARBA" id="ARBA00047454"/>
    </source>
</evidence>
<keyword evidence="15" id="KW-1185">Reference proteome</keyword>
<dbReference type="InterPro" id="IPR017441">
    <property type="entry name" value="Protein_kinase_ATP_BS"/>
</dbReference>
<comment type="similarity">
    <text evidence="10">Belongs to the protein kinase superfamily.</text>
</comment>
<dbReference type="GO" id="GO:0005952">
    <property type="term" value="C:cAMP-dependent protein kinase complex"/>
    <property type="evidence" value="ECO:0007669"/>
    <property type="project" value="TreeGrafter"/>
</dbReference>
<feature type="domain" description="AGC-kinase C-terminal" evidence="13">
    <location>
        <begin position="352"/>
        <end position="409"/>
    </location>
</feature>
<evidence type="ECO:0000256" key="11">
    <source>
        <dbReference type="SAM" id="MobiDB-lite"/>
    </source>
</evidence>
<feature type="domain" description="Protein kinase" evidence="12">
    <location>
        <begin position="72"/>
        <end position="351"/>
    </location>
</feature>
<evidence type="ECO:0000259" key="13">
    <source>
        <dbReference type="PROSITE" id="PS51285"/>
    </source>
</evidence>
<evidence type="ECO:0000313" key="15">
    <source>
        <dbReference type="Proteomes" id="UP001271007"/>
    </source>
</evidence>
<dbReference type="FunFam" id="3.30.200.20:FF:000822">
    <property type="entry name" value="cAMP-dependent protein kinase catalytic subunit, putative"/>
    <property type="match status" value="1"/>
</dbReference>
<feature type="compositionally biased region" description="Polar residues" evidence="11">
    <location>
        <begin position="7"/>
        <end position="20"/>
    </location>
</feature>
<dbReference type="PROSITE" id="PS00107">
    <property type="entry name" value="PROTEIN_KINASE_ATP"/>
    <property type="match status" value="1"/>
</dbReference>
<evidence type="ECO:0000256" key="6">
    <source>
        <dbReference type="ARBA" id="ARBA00022840"/>
    </source>
</evidence>
<evidence type="ECO:0000313" key="14">
    <source>
        <dbReference type="EMBL" id="KAK3050732.1"/>
    </source>
</evidence>
<dbReference type="GO" id="GO:0004691">
    <property type="term" value="F:cAMP-dependent protein kinase activity"/>
    <property type="evidence" value="ECO:0007669"/>
    <property type="project" value="UniProtKB-EC"/>
</dbReference>
<keyword evidence="4 9" id="KW-0547">Nucleotide-binding</keyword>
<dbReference type="EMBL" id="JAWDJX010000030">
    <property type="protein sequence ID" value="KAK3050732.1"/>
    <property type="molecule type" value="Genomic_DNA"/>
</dbReference>
<dbReference type="PANTHER" id="PTHR24353:SF37">
    <property type="entry name" value="CAMP-DEPENDENT PROTEIN KINASE CATALYTIC SUBUNIT PRKX"/>
    <property type="match status" value="1"/>
</dbReference>
<dbReference type="PROSITE" id="PS50011">
    <property type="entry name" value="PROTEIN_KINASE_DOM"/>
    <property type="match status" value="1"/>
</dbReference>
<sequence length="409" mass="46735">MAPAIVQNISSRLHRMSQSAADKENYTQREDEKTKLAEWEAEKRTLEPNEVAQSPDEKPVGHSSKYLRREDFDLIKTLGTGTFARVWLAKIANRKEKDNNKVFALKILRKVDVIRLKQVEHVRNERNVLASVAGHPFITTMVASFQDSDTLYMLLDYCPGGEVFSYLRRARRFNEATSQFYAAEIVLILEFLHDRQGVAYRDLKPENILIDADGHLKLVDFGFAKKVDNSKNIFGAVLNFDADTKTGETYTLCGTPEYLAPEVIRNTGHGTAVDWWAFGILIYEFLVGQPPFWDQNPMKIYEQIVEGKVRYPSAMSQDARDIIGGLCTVDVSKRLGNVKGGSATVKAHPWFKNIDWDAVYHRRMQGPIVPHLKSADDTRNFDEYDAEPVHRDPYTKELQSKYDQSFADF</sequence>
<comment type="catalytic activity">
    <reaction evidence="8">
        <text>L-seryl-[protein] + ATP = O-phospho-L-seryl-[protein] + ADP + H(+)</text>
        <dbReference type="Rhea" id="RHEA:17989"/>
        <dbReference type="Rhea" id="RHEA-COMP:9863"/>
        <dbReference type="Rhea" id="RHEA-COMP:11604"/>
        <dbReference type="ChEBI" id="CHEBI:15378"/>
        <dbReference type="ChEBI" id="CHEBI:29999"/>
        <dbReference type="ChEBI" id="CHEBI:30616"/>
        <dbReference type="ChEBI" id="CHEBI:83421"/>
        <dbReference type="ChEBI" id="CHEBI:456216"/>
        <dbReference type="EC" id="2.7.11.11"/>
    </reaction>
</comment>
<dbReference type="Gene3D" id="1.10.510.10">
    <property type="entry name" value="Transferase(Phosphotransferase) domain 1"/>
    <property type="match status" value="1"/>
</dbReference>
<dbReference type="EC" id="2.7.11.11" evidence="1"/>
<comment type="caution">
    <text evidence="14">The sequence shown here is derived from an EMBL/GenBank/DDBJ whole genome shotgun (WGS) entry which is preliminary data.</text>
</comment>
<accession>A0AAJ0G6H8</accession>
<dbReference type="InterPro" id="IPR000961">
    <property type="entry name" value="AGC-kinase_C"/>
</dbReference>
<keyword evidence="5" id="KW-0418">Kinase</keyword>
<dbReference type="PROSITE" id="PS00108">
    <property type="entry name" value="PROTEIN_KINASE_ST"/>
    <property type="match status" value="1"/>
</dbReference>
<name>A0AAJ0G6H8_9PEZI</name>
<comment type="catalytic activity">
    <reaction evidence="7">
        <text>L-threonyl-[protein] + ATP = O-phospho-L-threonyl-[protein] + ADP + H(+)</text>
        <dbReference type="Rhea" id="RHEA:46608"/>
        <dbReference type="Rhea" id="RHEA-COMP:11060"/>
        <dbReference type="Rhea" id="RHEA-COMP:11605"/>
        <dbReference type="ChEBI" id="CHEBI:15378"/>
        <dbReference type="ChEBI" id="CHEBI:30013"/>
        <dbReference type="ChEBI" id="CHEBI:30616"/>
        <dbReference type="ChEBI" id="CHEBI:61977"/>
        <dbReference type="ChEBI" id="CHEBI:456216"/>
        <dbReference type="EC" id="2.7.11.11"/>
    </reaction>
</comment>
<dbReference type="SUPFAM" id="SSF56112">
    <property type="entry name" value="Protein kinase-like (PK-like)"/>
    <property type="match status" value="1"/>
</dbReference>
<evidence type="ECO:0000259" key="12">
    <source>
        <dbReference type="PROSITE" id="PS50011"/>
    </source>
</evidence>
<evidence type="ECO:0000256" key="4">
    <source>
        <dbReference type="ARBA" id="ARBA00022741"/>
    </source>
</evidence>
<reference evidence="14" key="1">
    <citation type="submission" date="2023-04" db="EMBL/GenBank/DDBJ databases">
        <title>Black Yeasts Isolated from many extreme environments.</title>
        <authorList>
            <person name="Coleine C."/>
            <person name="Stajich J.E."/>
            <person name="Selbmann L."/>
        </authorList>
    </citation>
    <scope>NUCLEOTIDE SEQUENCE</scope>
    <source>
        <strain evidence="14">CCFEE 5312</strain>
    </source>
</reference>
<dbReference type="SMART" id="SM00133">
    <property type="entry name" value="S_TK_X"/>
    <property type="match status" value="1"/>
</dbReference>
<proteinExistence type="inferred from homology"/>
<dbReference type="GO" id="GO:0005829">
    <property type="term" value="C:cytosol"/>
    <property type="evidence" value="ECO:0007669"/>
    <property type="project" value="TreeGrafter"/>
</dbReference>
<dbReference type="Gene3D" id="3.30.200.20">
    <property type="entry name" value="Phosphorylase Kinase, domain 1"/>
    <property type="match status" value="1"/>
</dbReference>
<dbReference type="InterPro" id="IPR000719">
    <property type="entry name" value="Prot_kinase_dom"/>
</dbReference>
<keyword evidence="3 14" id="KW-0808">Transferase</keyword>
<dbReference type="InterPro" id="IPR011009">
    <property type="entry name" value="Kinase-like_dom_sf"/>
</dbReference>
<dbReference type="Pfam" id="PF00069">
    <property type="entry name" value="Pkinase"/>
    <property type="match status" value="1"/>
</dbReference>
<dbReference type="InterPro" id="IPR008271">
    <property type="entry name" value="Ser/Thr_kinase_AS"/>
</dbReference>
<dbReference type="SMART" id="SM00220">
    <property type="entry name" value="S_TKc"/>
    <property type="match status" value="1"/>
</dbReference>
<dbReference type="FunFam" id="1.10.510.10:FF:000005">
    <property type="entry name" value="cAMP-dependent protein kinase catalytic subunit alpha"/>
    <property type="match status" value="1"/>
</dbReference>
<keyword evidence="2 10" id="KW-0723">Serine/threonine-protein kinase</keyword>
<gene>
    <name evidence="14" type="primary">PKA4</name>
    <name evidence="14" type="ORF">LTR09_008098</name>
</gene>
<evidence type="ECO:0000256" key="2">
    <source>
        <dbReference type="ARBA" id="ARBA00022527"/>
    </source>
</evidence>
<dbReference type="PANTHER" id="PTHR24353">
    <property type="entry name" value="CYCLIC NUCLEOTIDE-DEPENDENT PROTEIN KINASE"/>
    <property type="match status" value="1"/>
</dbReference>